<evidence type="ECO:0000256" key="2">
    <source>
        <dbReference type="ARBA" id="ARBA00022525"/>
    </source>
</evidence>
<dbReference type="PANTHER" id="PTHR38340">
    <property type="entry name" value="S-LAYER PROTEIN"/>
    <property type="match status" value="1"/>
</dbReference>
<comment type="subcellular location">
    <subcellularLocation>
        <location evidence="1">Secreted</location>
    </subcellularLocation>
</comment>
<dbReference type="InterPro" id="IPR001343">
    <property type="entry name" value="Hemolysn_Ca-bd"/>
</dbReference>
<dbReference type="GO" id="GO:0005509">
    <property type="term" value="F:calcium ion binding"/>
    <property type="evidence" value="ECO:0007669"/>
    <property type="project" value="InterPro"/>
</dbReference>
<dbReference type="PROSITE" id="PS00330">
    <property type="entry name" value="HEMOLYSIN_CALCIUM"/>
    <property type="match status" value="3"/>
</dbReference>
<keyword evidence="6" id="KW-1185">Reference proteome</keyword>
<evidence type="ECO:0000313" key="6">
    <source>
        <dbReference type="Proteomes" id="UP000010808"/>
    </source>
</evidence>
<dbReference type="HOGENOM" id="CLU_405837_0_0_7"/>
<dbReference type="eggNOG" id="COG2931">
    <property type="taxonomic scope" value="Bacteria"/>
</dbReference>
<proteinExistence type="predicted"/>
<sequence length="626" mass="65127">MSPEANELGSIGVILAANGEVFLRSDSGLRGVESGAIVYKGEELVTGPDSNAEIRFADDTLLSQGADSSIALDDYIFDESDESSSALLFKMSQGTFRMVTGKIAEQNPDRFHIGTPLATIGIRGTTTVHEISPDGAEKHGVEEIHSGKALLIQSIDGGVRLIDSPQALIDIAVSGQMSTVRTMTVQEFESFREIAPSAIQQEQEIREEQQQEDQQDDPQEDQQEAGEDAEGEQQDDGEEAQDGDVQEAAAQGADGGETGLQQLAGEAGVGVFLDSGLDGEGGDGALPGALLGLAQEVFDALADGNVELAQEGLEQLENITTADDILELIEAGTDTEIPPEGEGQTYSSGDGTNWILGTSGNDVWAGSENTDYYKGLPGDDVINGRCGNDVLHGDEGDDTIEGGNGSDTIDGGSGFDFLSFETESYSHGVDVYLGGNSATVAGGAEADIDTFVNIEGVIGSSLGDTISGSSADNTLLGGDGNDVISAIGGNNVLNGESGNDILYGASGSDTLIGGHGADTLYSGAGNTDFTYLQSSDFSSSEAVFNFSHTDDMFKFNSEFFGTVKNYETYAEYGTSSATDPVFVWDSGTDKLYWDSDGAGGAAPLEQIAVVSGDDVLASDIDLVVLS</sequence>
<dbReference type="InterPro" id="IPR011049">
    <property type="entry name" value="Serralysin-like_metalloprot_C"/>
</dbReference>
<dbReference type="PRINTS" id="PR00313">
    <property type="entry name" value="CABNDNGRPT"/>
</dbReference>
<organism evidence="5 6">
    <name type="scientific">Maridesulfovibrio hydrothermalis AM13 = DSM 14728</name>
    <dbReference type="NCBI Taxonomy" id="1121451"/>
    <lineage>
        <taxon>Bacteria</taxon>
        <taxon>Pseudomonadati</taxon>
        <taxon>Thermodesulfobacteriota</taxon>
        <taxon>Desulfovibrionia</taxon>
        <taxon>Desulfovibrionales</taxon>
        <taxon>Desulfovibrionaceae</taxon>
        <taxon>Maridesulfovibrio</taxon>
    </lineage>
</organism>
<dbReference type="Gene3D" id="2.150.10.10">
    <property type="entry name" value="Serralysin-like metalloprotease, C-terminal"/>
    <property type="match status" value="3"/>
</dbReference>
<dbReference type="InterPro" id="IPR018511">
    <property type="entry name" value="Hemolysin-typ_Ca-bd_CS"/>
</dbReference>
<evidence type="ECO:0000313" key="5">
    <source>
        <dbReference type="EMBL" id="CCO22401.1"/>
    </source>
</evidence>
<dbReference type="PANTHER" id="PTHR38340:SF1">
    <property type="entry name" value="S-LAYER PROTEIN"/>
    <property type="match status" value="1"/>
</dbReference>
<keyword evidence="2" id="KW-0964">Secreted</keyword>
<dbReference type="Pfam" id="PF00353">
    <property type="entry name" value="HemolysinCabind"/>
    <property type="match status" value="4"/>
</dbReference>
<dbReference type="Pfam" id="PF04773">
    <property type="entry name" value="FecR"/>
    <property type="match status" value="1"/>
</dbReference>
<dbReference type="EMBL" id="FO203522">
    <property type="protein sequence ID" value="CCO22401.1"/>
    <property type="molecule type" value="Genomic_DNA"/>
</dbReference>
<dbReference type="STRING" id="1121451.DESAM_20110"/>
<feature type="compositionally biased region" description="Acidic residues" evidence="3">
    <location>
        <begin position="210"/>
        <end position="245"/>
    </location>
</feature>
<dbReference type="SUPFAM" id="SSF51120">
    <property type="entry name" value="beta-Roll"/>
    <property type="match status" value="2"/>
</dbReference>
<dbReference type="RefSeq" id="WP_015335011.1">
    <property type="nucleotide sequence ID" value="NC_020055.1"/>
</dbReference>
<dbReference type="KEGG" id="dhy:DESAM_20110"/>
<evidence type="ECO:0000259" key="4">
    <source>
        <dbReference type="Pfam" id="PF04773"/>
    </source>
</evidence>
<name>L0RA27_9BACT</name>
<dbReference type="OrthoDB" id="5444704at2"/>
<reference evidence="5 6" key="1">
    <citation type="submission" date="2012-10" db="EMBL/GenBank/DDBJ databases">
        <authorList>
            <person name="Genoscope - CEA"/>
        </authorList>
    </citation>
    <scope>NUCLEOTIDE SEQUENCE [LARGE SCALE GENOMIC DNA]</scope>
    <source>
        <strain evidence="6">AM13 / DSM 14728</strain>
    </source>
</reference>
<dbReference type="AlphaFoldDB" id="L0RA27"/>
<dbReference type="InterPro" id="IPR006860">
    <property type="entry name" value="FecR"/>
</dbReference>
<dbReference type="GO" id="GO:0005576">
    <property type="term" value="C:extracellular region"/>
    <property type="evidence" value="ECO:0007669"/>
    <property type="project" value="UniProtKB-SubCell"/>
</dbReference>
<accession>L0RA27</accession>
<dbReference type="Proteomes" id="UP000010808">
    <property type="component" value="Chromosome"/>
</dbReference>
<gene>
    <name evidence="5" type="ORF">DESAM_20110</name>
</gene>
<feature type="domain" description="FecR protein" evidence="4">
    <location>
        <begin position="43"/>
        <end position="130"/>
    </location>
</feature>
<evidence type="ECO:0000256" key="1">
    <source>
        <dbReference type="ARBA" id="ARBA00004613"/>
    </source>
</evidence>
<dbReference type="PATRIC" id="fig|1121451.3.peg.385"/>
<dbReference type="eggNOG" id="COG4254">
    <property type="taxonomic scope" value="Bacteria"/>
</dbReference>
<dbReference type="InterPro" id="IPR050557">
    <property type="entry name" value="RTX_toxin/Mannuronan_C5-epim"/>
</dbReference>
<feature type="region of interest" description="Disordered" evidence="3">
    <location>
        <begin position="201"/>
        <end position="259"/>
    </location>
</feature>
<evidence type="ECO:0000256" key="3">
    <source>
        <dbReference type="SAM" id="MobiDB-lite"/>
    </source>
</evidence>
<protein>
    <recommendedName>
        <fullName evidence="4">FecR protein domain-containing protein</fullName>
    </recommendedName>
</protein>